<evidence type="ECO:0008006" key="3">
    <source>
        <dbReference type="Google" id="ProtNLM"/>
    </source>
</evidence>
<reference evidence="2" key="1">
    <citation type="submission" date="2016-06" db="EMBL/GenBank/DDBJ databases">
        <authorList>
            <person name="Varghese N."/>
            <person name="Submissions Spin"/>
        </authorList>
    </citation>
    <scope>NUCLEOTIDE SEQUENCE [LARGE SCALE GENOMIC DNA]</scope>
    <source>
        <strain evidence="2">DSM 44875</strain>
    </source>
</reference>
<dbReference type="AlphaFoldDB" id="A0A1C4VT36"/>
<dbReference type="InterPro" id="IPR021224">
    <property type="entry name" value="DUF2690"/>
</dbReference>
<name>A0A1C4VT36_9ACTN</name>
<keyword evidence="2" id="KW-1185">Reference proteome</keyword>
<dbReference type="Pfam" id="PF10901">
    <property type="entry name" value="DUF2690"/>
    <property type="match status" value="1"/>
</dbReference>
<evidence type="ECO:0000313" key="2">
    <source>
        <dbReference type="Proteomes" id="UP000198243"/>
    </source>
</evidence>
<dbReference type="Proteomes" id="UP000198243">
    <property type="component" value="Chromosome I"/>
</dbReference>
<gene>
    <name evidence="1" type="ORF">GA0070607_2609</name>
</gene>
<dbReference type="EMBL" id="LT607412">
    <property type="protein sequence ID" value="SCE87133.1"/>
    <property type="molecule type" value="Genomic_DNA"/>
</dbReference>
<evidence type="ECO:0000313" key="1">
    <source>
        <dbReference type="EMBL" id="SCE87133.1"/>
    </source>
</evidence>
<protein>
    <recommendedName>
        <fullName evidence="3">DUF2690 domain-containing protein</fullName>
    </recommendedName>
</protein>
<proteinExistence type="predicted"/>
<accession>A0A1C4VT36</accession>
<organism evidence="1 2">
    <name type="scientific">Micromonospora coriariae</name>
    <dbReference type="NCBI Taxonomy" id="285665"/>
    <lineage>
        <taxon>Bacteria</taxon>
        <taxon>Bacillati</taxon>
        <taxon>Actinomycetota</taxon>
        <taxon>Actinomycetes</taxon>
        <taxon>Micromonosporales</taxon>
        <taxon>Micromonosporaceae</taxon>
        <taxon>Micromonospora</taxon>
    </lineage>
</organism>
<sequence length="172" mass="19223">MSPITAKPARLRHATTRMLSTLAAVAIGLTVSLVGGQQAALAATSGCGAVCDGKNPDTYIATVDGKSMRCNYLDNSYTKYTARNVELRYSSFCRTAWARQTDSFGYMSGVVVESFNTNGSLRKRYDNEHWSNLWTPMVNDKGYTARACFYQYDTELDQAEGRRHYLYCTPKF</sequence>